<evidence type="ECO:0000256" key="3">
    <source>
        <dbReference type="ARBA" id="ARBA00022553"/>
    </source>
</evidence>
<evidence type="ECO:0000256" key="4">
    <source>
        <dbReference type="ARBA" id="ARBA00022679"/>
    </source>
</evidence>
<evidence type="ECO:0000259" key="11">
    <source>
        <dbReference type="Pfam" id="PF07730"/>
    </source>
</evidence>
<evidence type="ECO:0000313" key="13">
    <source>
        <dbReference type="Proteomes" id="UP001241072"/>
    </source>
</evidence>
<comment type="caution">
    <text evidence="12">The sequence shown here is derived from an EMBL/GenBank/DDBJ whole genome shotgun (WGS) entry which is preliminary data.</text>
</comment>
<accession>A0ABT9BPJ1</accession>
<feature type="domain" description="Signal transduction histidine kinase subgroup 3 dimerisation and phosphoacceptor" evidence="11">
    <location>
        <begin position="206"/>
        <end position="266"/>
    </location>
</feature>
<evidence type="ECO:0000256" key="7">
    <source>
        <dbReference type="ARBA" id="ARBA00022840"/>
    </source>
</evidence>
<evidence type="ECO:0000256" key="9">
    <source>
        <dbReference type="SAM" id="Coils"/>
    </source>
</evidence>
<keyword evidence="7" id="KW-0067">ATP-binding</keyword>
<name>A0ABT9BPJ1_9MICO</name>
<keyword evidence="10" id="KW-0812">Transmembrane</keyword>
<dbReference type="InterPro" id="IPR036890">
    <property type="entry name" value="HATPase_C_sf"/>
</dbReference>
<feature type="transmembrane region" description="Helical" evidence="10">
    <location>
        <begin position="99"/>
        <end position="118"/>
    </location>
</feature>
<feature type="coiled-coil region" evidence="9">
    <location>
        <begin position="173"/>
        <end position="200"/>
    </location>
</feature>
<keyword evidence="13" id="KW-1185">Reference proteome</keyword>
<evidence type="ECO:0000256" key="2">
    <source>
        <dbReference type="ARBA" id="ARBA00012438"/>
    </source>
</evidence>
<dbReference type="GO" id="GO:0016301">
    <property type="term" value="F:kinase activity"/>
    <property type="evidence" value="ECO:0007669"/>
    <property type="project" value="UniProtKB-KW"/>
</dbReference>
<dbReference type="Gene3D" id="3.30.565.10">
    <property type="entry name" value="Histidine kinase-like ATPase, C-terminal domain"/>
    <property type="match status" value="1"/>
</dbReference>
<dbReference type="InterPro" id="IPR050482">
    <property type="entry name" value="Sensor_HK_TwoCompSys"/>
</dbReference>
<dbReference type="EC" id="2.7.13.3" evidence="2"/>
<dbReference type="Pfam" id="PF07730">
    <property type="entry name" value="HisKA_3"/>
    <property type="match status" value="1"/>
</dbReference>
<keyword evidence="4" id="KW-0808">Transferase</keyword>
<dbReference type="PANTHER" id="PTHR24421:SF10">
    <property type="entry name" value="NITRATE_NITRITE SENSOR PROTEIN NARQ"/>
    <property type="match status" value="1"/>
</dbReference>
<evidence type="ECO:0000256" key="5">
    <source>
        <dbReference type="ARBA" id="ARBA00022741"/>
    </source>
</evidence>
<organism evidence="12 13">
    <name type="scientific">Antiquaquibacter soli</name>
    <dbReference type="NCBI Taxonomy" id="3064523"/>
    <lineage>
        <taxon>Bacteria</taxon>
        <taxon>Bacillati</taxon>
        <taxon>Actinomycetota</taxon>
        <taxon>Actinomycetes</taxon>
        <taxon>Micrococcales</taxon>
        <taxon>Microbacteriaceae</taxon>
        <taxon>Antiquaquibacter</taxon>
    </lineage>
</organism>
<keyword evidence="3" id="KW-0597">Phosphoprotein</keyword>
<keyword evidence="9" id="KW-0175">Coiled coil</keyword>
<keyword evidence="10" id="KW-1133">Transmembrane helix</keyword>
<dbReference type="PANTHER" id="PTHR24421">
    <property type="entry name" value="NITRATE/NITRITE SENSOR PROTEIN NARX-RELATED"/>
    <property type="match status" value="1"/>
</dbReference>
<gene>
    <name evidence="12" type="ORF">Q5716_11975</name>
</gene>
<evidence type="ECO:0000256" key="6">
    <source>
        <dbReference type="ARBA" id="ARBA00022777"/>
    </source>
</evidence>
<evidence type="ECO:0000256" key="8">
    <source>
        <dbReference type="ARBA" id="ARBA00023012"/>
    </source>
</evidence>
<feature type="transmembrane region" description="Helical" evidence="10">
    <location>
        <begin position="12"/>
        <end position="32"/>
    </location>
</feature>
<evidence type="ECO:0000256" key="1">
    <source>
        <dbReference type="ARBA" id="ARBA00000085"/>
    </source>
</evidence>
<comment type="catalytic activity">
    <reaction evidence="1">
        <text>ATP + protein L-histidine = ADP + protein N-phospho-L-histidine.</text>
        <dbReference type="EC" id="2.7.13.3"/>
    </reaction>
</comment>
<evidence type="ECO:0000313" key="12">
    <source>
        <dbReference type="EMBL" id="MDO7882945.1"/>
    </source>
</evidence>
<proteinExistence type="predicted"/>
<dbReference type="RefSeq" id="WP_305003377.1">
    <property type="nucleotide sequence ID" value="NZ_JAUQUB010000003.1"/>
</dbReference>
<sequence>MIGRTGLRPLDLVLGAAVLVIGIARIAMTLYFSPVVPFLIALGMAVAVTLHRRAPAVALALVWATAILQVVDGRDIALVQLAAVIVAYGTSRYGSTPTLIASVASIPVGGVAAVLYAAFWGPSIIQDSGLADLLRFLTSGSDIAFYDNPLAGLAVGFVLVAALLGAPWSLGLVLRLRERSRAAERELEVAEEETAQAQQLATVRAEQARLARDVHDVVGHSLAVIVAQADSARALPDDEIAGIRTAMANIADTARRSLRDVRTVLSDDAGRAGTTATDDLASLIAGVRSGGTDVAVEELGMPRPLPPELAVVAYRTLQELLTNALKHGVPADGIGVALDWRDDLAIVVRNTAAPEPGPGGGSGLDGVRDRLAAVGGTLETRSDGEDWVATAHVPVRPEGATA</sequence>
<keyword evidence="10" id="KW-0472">Membrane</keyword>
<reference evidence="12 13" key="1">
    <citation type="submission" date="2023-07" db="EMBL/GenBank/DDBJ databases">
        <title>Protaetiibacter sp. nov WY-16 isolated from soil.</title>
        <authorList>
            <person name="Liu B."/>
            <person name="Wan Y."/>
        </authorList>
    </citation>
    <scope>NUCLEOTIDE SEQUENCE [LARGE SCALE GENOMIC DNA]</scope>
    <source>
        <strain evidence="12 13">WY-16</strain>
    </source>
</reference>
<dbReference type="SUPFAM" id="SSF55874">
    <property type="entry name" value="ATPase domain of HSP90 chaperone/DNA topoisomerase II/histidine kinase"/>
    <property type="match status" value="1"/>
</dbReference>
<dbReference type="Gene3D" id="1.20.5.1930">
    <property type="match status" value="1"/>
</dbReference>
<feature type="transmembrane region" description="Helical" evidence="10">
    <location>
        <begin position="152"/>
        <end position="174"/>
    </location>
</feature>
<dbReference type="Proteomes" id="UP001241072">
    <property type="component" value="Unassembled WGS sequence"/>
</dbReference>
<keyword evidence="8" id="KW-0902">Two-component regulatory system</keyword>
<dbReference type="InterPro" id="IPR011712">
    <property type="entry name" value="Sig_transdc_His_kin_sub3_dim/P"/>
</dbReference>
<keyword evidence="6 12" id="KW-0418">Kinase</keyword>
<evidence type="ECO:0000256" key="10">
    <source>
        <dbReference type="SAM" id="Phobius"/>
    </source>
</evidence>
<protein>
    <recommendedName>
        <fullName evidence="2">histidine kinase</fullName>
        <ecNumber evidence="2">2.7.13.3</ecNumber>
    </recommendedName>
</protein>
<keyword evidence="5" id="KW-0547">Nucleotide-binding</keyword>
<dbReference type="EMBL" id="JAUQUB010000003">
    <property type="protein sequence ID" value="MDO7882945.1"/>
    <property type="molecule type" value="Genomic_DNA"/>
</dbReference>